<evidence type="ECO:0000313" key="3">
    <source>
        <dbReference type="Proteomes" id="UP000193920"/>
    </source>
</evidence>
<feature type="signal peptide" evidence="1">
    <location>
        <begin position="1"/>
        <end position="23"/>
    </location>
</feature>
<name>A0A1Y2B4A7_9FUNG</name>
<dbReference type="EMBL" id="MCOG01000180">
    <property type="protein sequence ID" value="ORY29380.1"/>
    <property type="molecule type" value="Genomic_DNA"/>
</dbReference>
<gene>
    <name evidence="2" type="ORF">LY90DRAFT_673940</name>
</gene>
<evidence type="ECO:0000313" key="2">
    <source>
        <dbReference type="EMBL" id="ORY29380.1"/>
    </source>
</evidence>
<accession>A0A1Y2B4A7</accession>
<proteinExistence type="predicted"/>
<keyword evidence="1" id="KW-0732">Signal</keyword>
<dbReference type="Proteomes" id="UP000193920">
    <property type="component" value="Unassembled WGS sequence"/>
</dbReference>
<dbReference type="AlphaFoldDB" id="A0A1Y2B4A7"/>
<feature type="chain" id="PRO_5012395309" description="Scaffoldin" evidence="1">
    <location>
        <begin position="24"/>
        <end position="531"/>
    </location>
</feature>
<evidence type="ECO:0008006" key="4">
    <source>
        <dbReference type="Google" id="ProtNLM"/>
    </source>
</evidence>
<comment type="caution">
    <text evidence="2">The sequence shown here is derived from an EMBL/GenBank/DDBJ whole genome shotgun (WGS) entry which is preliminary data.</text>
</comment>
<evidence type="ECO:0000256" key="1">
    <source>
        <dbReference type="SAM" id="SignalP"/>
    </source>
</evidence>
<organism evidence="2 3">
    <name type="scientific">Neocallimastix californiae</name>
    <dbReference type="NCBI Taxonomy" id="1754190"/>
    <lineage>
        <taxon>Eukaryota</taxon>
        <taxon>Fungi</taxon>
        <taxon>Fungi incertae sedis</taxon>
        <taxon>Chytridiomycota</taxon>
        <taxon>Chytridiomycota incertae sedis</taxon>
        <taxon>Neocallimastigomycetes</taxon>
        <taxon>Neocallimastigales</taxon>
        <taxon>Neocallimastigaceae</taxon>
        <taxon>Neocallimastix</taxon>
    </lineage>
</organism>
<keyword evidence="3" id="KW-1185">Reference proteome</keyword>
<reference evidence="2 3" key="1">
    <citation type="submission" date="2016-08" db="EMBL/GenBank/DDBJ databases">
        <title>A Parts List for Fungal Cellulosomes Revealed by Comparative Genomics.</title>
        <authorList>
            <consortium name="DOE Joint Genome Institute"/>
            <person name="Haitjema C.H."/>
            <person name="Gilmore S.P."/>
            <person name="Henske J.K."/>
            <person name="Solomon K.V."/>
            <person name="De Groot R."/>
            <person name="Kuo A."/>
            <person name="Mondo S.J."/>
            <person name="Salamov A.A."/>
            <person name="Labutti K."/>
            <person name="Zhao Z."/>
            <person name="Chiniquy J."/>
            <person name="Barry K."/>
            <person name="Brewer H.M."/>
            <person name="Purvine S.O."/>
            <person name="Wright A.T."/>
            <person name="Boxma B."/>
            <person name="Van Alen T."/>
            <person name="Hackstein J.H."/>
            <person name="Baker S.E."/>
            <person name="Grigoriev I.V."/>
            <person name="O'Malley M.A."/>
        </authorList>
    </citation>
    <scope>NUCLEOTIDE SEQUENCE [LARGE SCALE GENOMIC DNA]</scope>
    <source>
        <strain evidence="2 3">G1</strain>
    </source>
</reference>
<protein>
    <recommendedName>
        <fullName evidence="4">Scaffoldin</fullName>
    </recommendedName>
</protein>
<sequence>MFFNMLLSIISLLFLGSLSTVNATITINTCGIECVPESSSADGICLKEDKLYPSVSGSSNCIKDAAVATMTAGYHIFSVTDITATPVTKDSTGLTAGNLVLFQCISGGGKVTCQRGAGIVNVDSKYYSIPAAAEATDETTSITSTNSNNVIIKNASDSAVLTLPTDDAFPAAATSEKSYILKGKSDVITEAPFGGLNTSSEEDSGIVLSTKAISGDTPAMLVFNSAFNDEYCVTTSNSLITERPKNYCDTNACDDYYTCSNGVCENTTESYNSTGDDDGDYYYIGSGESLASASDLVTTATGGNLFVCTISGGALSSCVKNTSMAGYIKNSDEDHDLPIIKCTVGSSSNSCVALADAPEVVTNCSDDTTGKIVDNGIYKQCIDGDDSHATLIQNVVEADCVNDGDIIKDGEGFKICINNKKVTFTSGSYFIAADKQNVFNDAETPNHFVAIDIDTDKAILNRDVTPKKYRYAVIATRKINEKNVDASMCAGNPSSLDTSVAHEFVKVIEPEGAISEDHIHYYMDKTAADSQ</sequence>